<keyword evidence="5 7" id="KW-1133">Transmembrane helix</keyword>
<dbReference type="GO" id="GO:0005886">
    <property type="term" value="C:plasma membrane"/>
    <property type="evidence" value="ECO:0007669"/>
    <property type="project" value="UniProtKB-SubCell"/>
</dbReference>
<feature type="transmembrane region" description="Helical" evidence="7">
    <location>
        <begin position="143"/>
        <end position="168"/>
    </location>
</feature>
<organism evidence="8 9">
    <name type="scientific">Candidatus Pullibacteroides excrementavium</name>
    <dbReference type="NCBI Taxonomy" id="2840905"/>
    <lineage>
        <taxon>Bacteria</taxon>
        <taxon>Pseudomonadati</taxon>
        <taxon>Bacteroidota</taxon>
        <taxon>Bacteroidia</taxon>
        <taxon>Bacteroidales</taxon>
        <taxon>Candidatus Pullibacteroides</taxon>
    </lineage>
</organism>
<evidence type="ECO:0000256" key="6">
    <source>
        <dbReference type="ARBA" id="ARBA00023136"/>
    </source>
</evidence>
<accession>A0A9D9DS84</accession>
<feature type="transmembrane region" description="Helical" evidence="7">
    <location>
        <begin position="212"/>
        <end position="230"/>
    </location>
</feature>
<dbReference type="EMBL" id="JADIMZ010000037">
    <property type="protein sequence ID" value="MBO8432237.1"/>
    <property type="molecule type" value="Genomic_DNA"/>
</dbReference>
<feature type="transmembrane region" description="Helical" evidence="7">
    <location>
        <begin position="9"/>
        <end position="35"/>
    </location>
</feature>
<evidence type="ECO:0000256" key="7">
    <source>
        <dbReference type="SAM" id="Phobius"/>
    </source>
</evidence>
<evidence type="ECO:0000256" key="5">
    <source>
        <dbReference type="ARBA" id="ARBA00022989"/>
    </source>
</evidence>
<comment type="similarity">
    <text evidence="2">Belongs to the polysaccharide synthase family.</text>
</comment>
<dbReference type="InterPro" id="IPR050833">
    <property type="entry name" value="Poly_Biosynth_Transport"/>
</dbReference>
<evidence type="ECO:0000313" key="9">
    <source>
        <dbReference type="Proteomes" id="UP000823612"/>
    </source>
</evidence>
<comment type="subcellular location">
    <subcellularLocation>
        <location evidence="1">Cell membrane</location>
        <topology evidence="1">Multi-pass membrane protein</topology>
    </subcellularLocation>
</comment>
<keyword evidence="3" id="KW-1003">Cell membrane</keyword>
<feature type="transmembrane region" description="Helical" evidence="7">
    <location>
        <begin position="351"/>
        <end position="374"/>
    </location>
</feature>
<evidence type="ECO:0000256" key="1">
    <source>
        <dbReference type="ARBA" id="ARBA00004651"/>
    </source>
</evidence>
<evidence type="ECO:0000256" key="4">
    <source>
        <dbReference type="ARBA" id="ARBA00022692"/>
    </source>
</evidence>
<reference evidence="8" key="2">
    <citation type="journal article" date="2021" name="PeerJ">
        <title>Extensive microbial diversity within the chicken gut microbiome revealed by metagenomics and culture.</title>
        <authorList>
            <person name="Gilroy R."/>
            <person name="Ravi A."/>
            <person name="Getino M."/>
            <person name="Pursley I."/>
            <person name="Horton D.L."/>
            <person name="Alikhan N.F."/>
            <person name="Baker D."/>
            <person name="Gharbi K."/>
            <person name="Hall N."/>
            <person name="Watson M."/>
            <person name="Adriaenssens E.M."/>
            <person name="Foster-Nyarko E."/>
            <person name="Jarju S."/>
            <person name="Secka A."/>
            <person name="Antonio M."/>
            <person name="Oren A."/>
            <person name="Chaudhuri R.R."/>
            <person name="La Ragione R."/>
            <person name="Hildebrand F."/>
            <person name="Pallen M.J."/>
        </authorList>
    </citation>
    <scope>NUCLEOTIDE SEQUENCE</scope>
    <source>
        <strain evidence="8">2889</strain>
    </source>
</reference>
<evidence type="ECO:0000256" key="2">
    <source>
        <dbReference type="ARBA" id="ARBA00007430"/>
    </source>
</evidence>
<dbReference type="Pfam" id="PF13440">
    <property type="entry name" value="Polysacc_synt_3"/>
    <property type="match status" value="1"/>
</dbReference>
<feature type="transmembrane region" description="Helical" evidence="7">
    <location>
        <begin position="112"/>
        <end position="131"/>
    </location>
</feature>
<feature type="transmembrane region" description="Helical" evidence="7">
    <location>
        <begin position="436"/>
        <end position="457"/>
    </location>
</feature>
<dbReference type="PANTHER" id="PTHR30250:SF10">
    <property type="entry name" value="LIPOPOLYSACCHARIDE BIOSYNTHESIS PROTEIN WZXC"/>
    <property type="match status" value="1"/>
</dbReference>
<dbReference type="AlphaFoldDB" id="A0A9D9DS84"/>
<dbReference type="CDD" id="cd13127">
    <property type="entry name" value="MATE_tuaB_like"/>
    <property type="match status" value="1"/>
</dbReference>
<reference evidence="8" key="1">
    <citation type="submission" date="2020-10" db="EMBL/GenBank/DDBJ databases">
        <authorList>
            <person name="Gilroy R."/>
        </authorList>
    </citation>
    <scope>NUCLEOTIDE SEQUENCE</scope>
    <source>
        <strain evidence="8">2889</strain>
    </source>
</reference>
<dbReference type="Proteomes" id="UP000823612">
    <property type="component" value="Unassembled WGS sequence"/>
</dbReference>
<sequence>MKSKTAKGVFWSSASNLLSQVVNMLFGLVLARILAPEDYGIVGLLTVFTGLATALQECGLSSALINKKDASQKDYDTVFWFTAGSSVVLYVILFFCTPLIADFYRIPELKPLGRVVFLGFVFSSFCIVPIVKLQKDLHIKKFSLLILLVTILSGLCGVVMALCGLAYWGLALQSVGIFFFRMVFVWAAVRWKPTFSFDLHSFISMWRYGVKILINRIVDTISNNVLIIFLGRYYSHAQVGYYNQASKWSYMAYSVFCGVVTGMMQPVFVQASDTEERLQRVFRKTFRFMAMISFACMFGLALIASEFITVAITDKWAPAVPLMRILCVGGAFIPLTWMCNTLLLSRGKSNLVMWVAIAASCLQLLMVFLCHPFGIQRMTMAYVGVLLLTFLFIQYMVGRELKVNYFVLLTDSLFFCTIAAISMLVTGWIAGHIENIYGRLAGKILLAVMVYVFLLRMTGARIYLEMKDYLLQMIRAKFHRKDRGKEC</sequence>
<feature type="transmembrane region" description="Helical" evidence="7">
    <location>
        <begin position="319"/>
        <end position="339"/>
    </location>
</feature>
<feature type="transmembrane region" description="Helical" evidence="7">
    <location>
        <begin position="77"/>
        <end position="100"/>
    </location>
</feature>
<feature type="transmembrane region" description="Helical" evidence="7">
    <location>
        <begin position="250"/>
        <end position="269"/>
    </location>
</feature>
<name>A0A9D9DS84_9BACT</name>
<gene>
    <name evidence="8" type="ORF">IAB08_02935</name>
</gene>
<feature type="transmembrane region" description="Helical" evidence="7">
    <location>
        <begin position="290"/>
        <end position="313"/>
    </location>
</feature>
<feature type="transmembrane region" description="Helical" evidence="7">
    <location>
        <begin position="41"/>
        <end position="65"/>
    </location>
</feature>
<comment type="caution">
    <text evidence="8">The sequence shown here is derived from an EMBL/GenBank/DDBJ whole genome shotgun (WGS) entry which is preliminary data.</text>
</comment>
<feature type="transmembrane region" description="Helical" evidence="7">
    <location>
        <begin position="405"/>
        <end position="430"/>
    </location>
</feature>
<keyword evidence="6 7" id="KW-0472">Membrane</keyword>
<evidence type="ECO:0000313" key="8">
    <source>
        <dbReference type="EMBL" id="MBO8432237.1"/>
    </source>
</evidence>
<feature type="transmembrane region" description="Helical" evidence="7">
    <location>
        <begin position="380"/>
        <end position="398"/>
    </location>
</feature>
<proteinExistence type="inferred from homology"/>
<dbReference type="PANTHER" id="PTHR30250">
    <property type="entry name" value="PST FAMILY PREDICTED COLANIC ACID TRANSPORTER"/>
    <property type="match status" value="1"/>
</dbReference>
<keyword evidence="4 7" id="KW-0812">Transmembrane</keyword>
<protein>
    <submittedName>
        <fullName evidence="8">Lipopolysaccharide biosynthesis protein</fullName>
    </submittedName>
</protein>
<evidence type="ECO:0000256" key="3">
    <source>
        <dbReference type="ARBA" id="ARBA00022475"/>
    </source>
</evidence>
<feature type="transmembrane region" description="Helical" evidence="7">
    <location>
        <begin position="174"/>
        <end position="191"/>
    </location>
</feature>